<keyword evidence="1" id="KW-0343">GTPase activation</keyword>
<feature type="region of interest" description="Disordered" evidence="4">
    <location>
        <begin position="446"/>
        <end position="502"/>
    </location>
</feature>
<dbReference type="InterPro" id="IPR008936">
    <property type="entry name" value="Rho_GTPase_activation_prot"/>
</dbReference>
<keyword evidence="2" id="KW-0597">Phosphoprotein</keyword>
<keyword evidence="3" id="KW-0175">Coiled coil</keyword>
<dbReference type="SUPFAM" id="SSF48350">
    <property type="entry name" value="GTPase activation domain, GAP"/>
    <property type="match status" value="1"/>
</dbReference>
<dbReference type="InterPro" id="IPR004148">
    <property type="entry name" value="BAR_dom"/>
</dbReference>
<dbReference type="InterPro" id="IPR027267">
    <property type="entry name" value="AH/BAR_dom_sf"/>
</dbReference>
<dbReference type="PANTHER" id="PTHR14130">
    <property type="entry name" value="3BP-1 RELATED RHOGAP"/>
    <property type="match status" value="1"/>
</dbReference>
<dbReference type="Pfam" id="PF00620">
    <property type="entry name" value="RhoGAP"/>
    <property type="match status" value="1"/>
</dbReference>
<reference evidence="7" key="1">
    <citation type="submission" date="2019-05" db="EMBL/GenBank/DDBJ databases">
        <title>Annotation for the trematode Fasciolopsis buski.</title>
        <authorList>
            <person name="Choi Y.-J."/>
        </authorList>
    </citation>
    <scope>NUCLEOTIDE SEQUENCE</scope>
    <source>
        <strain evidence="7">HT</strain>
        <tissue evidence="7">Whole worm</tissue>
    </source>
</reference>
<keyword evidence="5" id="KW-0732">Signal</keyword>
<dbReference type="GO" id="GO:0005737">
    <property type="term" value="C:cytoplasm"/>
    <property type="evidence" value="ECO:0007669"/>
    <property type="project" value="InterPro"/>
</dbReference>
<evidence type="ECO:0000313" key="7">
    <source>
        <dbReference type="EMBL" id="KAA0193484.1"/>
    </source>
</evidence>
<feature type="compositionally biased region" description="Polar residues" evidence="4">
    <location>
        <begin position="452"/>
        <end position="466"/>
    </location>
</feature>
<feature type="coiled-coil region" evidence="3">
    <location>
        <begin position="100"/>
        <end position="134"/>
    </location>
</feature>
<feature type="compositionally biased region" description="Polar residues" evidence="4">
    <location>
        <begin position="489"/>
        <end position="500"/>
    </location>
</feature>
<evidence type="ECO:0000256" key="4">
    <source>
        <dbReference type="SAM" id="MobiDB-lite"/>
    </source>
</evidence>
<dbReference type="EMBL" id="LUCM01004995">
    <property type="protein sequence ID" value="KAA0193484.1"/>
    <property type="molecule type" value="Genomic_DNA"/>
</dbReference>
<dbReference type="Proteomes" id="UP000728185">
    <property type="component" value="Unassembled WGS sequence"/>
</dbReference>
<feature type="region of interest" description="Disordered" evidence="4">
    <location>
        <begin position="521"/>
        <end position="640"/>
    </location>
</feature>
<dbReference type="SMART" id="SM00324">
    <property type="entry name" value="RhoGAP"/>
    <property type="match status" value="1"/>
</dbReference>
<feature type="compositionally biased region" description="Pro residues" evidence="4">
    <location>
        <begin position="547"/>
        <end position="559"/>
    </location>
</feature>
<comment type="caution">
    <text evidence="7">The sequence shown here is derived from an EMBL/GenBank/DDBJ whole genome shotgun (WGS) entry which is preliminary data.</text>
</comment>
<feature type="chain" id="PRO_5034044197" evidence="5">
    <location>
        <begin position="27"/>
        <end position="640"/>
    </location>
</feature>
<dbReference type="Gene3D" id="1.10.555.10">
    <property type="entry name" value="Rho GTPase activation protein"/>
    <property type="match status" value="1"/>
</dbReference>
<dbReference type="Pfam" id="PF03114">
    <property type="entry name" value="BAR"/>
    <property type="match status" value="1"/>
</dbReference>
<feature type="compositionally biased region" description="Basic and acidic residues" evidence="4">
    <location>
        <begin position="576"/>
        <end position="589"/>
    </location>
</feature>
<accession>A0A8E0S193</accession>
<evidence type="ECO:0000313" key="8">
    <source>
        <dbReference type="Proteomes" id="UP000728185"/>
    </source>
</evidence>
<evidence type="ECO:0000256" key="3">
    <source>
        <dbReference type="SAM" id="Coils"/>
    </source>
</evidence>
<dbReference type="GO" id="GO:0032956">
    <property type="term" value="P:regulation of actin cytoskeleton organization"/>
    <property type="evidence" value="ECO:0007669"/>
    <property type="project" value="TreeGrafter"/>
</dbReference>
<dbReference type="GO" id="GO:0005096">
    <property type="term" value="F:GTPase activator activity"/>
    <property type="evidence" value="ECO:0007669"/>
    <property type="project" value="UniProtKB-KW"/>
</dbReference>
<keyword evidence="8" id="KW-1185">Reference proteome</keyword>
<evidence type="ECO:0000256" key="5">
    <source>
        <dbReference type="SAM" id="SignalP"/>
    </source>
</evidence>
<dbReference type="OrthoDB" id="19923at2759"/>
<feature type="domain" description="Rho-GAP" evidence="6">
    <location>
        <begin position="227"/>
        <end position="434"/>
    </location>
</feature>
<dbReference type="InterPro" id="IPR000198">
    <property type="entry name" value="RhoGAP_dom"/>
</dbReference>
<protein>
    <submittedName>
        <fullName evidence="7">SH3 domain-binding protein 1</fullName>
    </submittedName>
</protein>
<dbReference type="AlphaFoldDB" id="A0A8E0S193"/>
<evidence type="ECO:0000256" key="2">
    <source>
        <dbReference type="ARBA" id="ARBA00022553"/>
    </source>
</evidence>
<organism evidence="7 8">
    <name type="scientific">Fasciolopsis buskii</name>
    <dbReference type="NCBI Taxonomy" id="27845"/>
    <lineage>
        <taxon>Eukaryota</taxon>
        <taxon>Metazoa</taxon>
        <taxon>Spiralia</taxon>
        <taxon>Lophotrochozoa</taxon>
        <taxon>Platyhelminthes</taxon>
        <taxon>Trematoda</taxon>
        <taxon>Digenea</taxon>
        <taxon>Plagiorchiida</taxon>
        <taxon>Echinostomata</taxon>
        <taxon>Echinostomatoidea</taxon>
        <taxon>Fasciolidae</taxon>
        <taxon>Fasciolopsis</taxon>
    </lineage>
</organism>
<feature type="signal peptide" evidence="5">
    <location>
        <begin position="1"/>
        <end position="26"/>
    </location>
</feature>
<dbReference type="GO" id="GO:0007165">
    <property type="term" value="P:signal transduction"/>
    <property type="evidence" value="ECO:0007669"/>
    <property type="project" value="InterPro"/>
</dbReference>
<dbReference type="PANTHER" id="PTHR14130:SF14">
    <property type="entry name" value="RHO GTPASE-ACTIVATING PROTEIN 92B"/>
    <property type="match status" value="1"/>
</dbReference>
<dbReference type="Gene3D" id="1.20.1270.60">
    <property type="entry name" value="Arfaptin homology (AH) domain/BAR domain"/>
    <property type="match status" value="1"/>
</dbReference>
<sequence length="640" mass="71349">MIVVQLPYSSMCWLCLLSWTLSRCLMFPYAAIKVTNDQVFRIQNIYGFLSCLFARRRQVVRQSADVLNNLSTLRRDFELKVDKNVVSPLSRLVDDTRTDIEKERRAFKKAMSDVREARDQLDKANAQLHQLVNGTPVTNNTNPALSAMSNNNAQLDVITAANNRCSQAVSVLEDKERELMTSKDKILMNLYSFVGQESNYVSLLVDFFRAQEAYFEESLQILHKAIPELVSVIESNKPLTVFHRHLSDHLAETDRTISYVLETCISRIDNDCALAEEKALNLMEADDELLSRCDPMTIASALKQYLNSLPEPLITFTLAERWADSLKTSGSDYLELIEDGVRQMPTDFRQNLAYLCLFLHKVASHSAVNKMTPDNLSIVLAPNLYRLPTTEPTAPSTNESNGADNLVKSLDFLHMSGPGIKLVNLLITHADTLFADEKVHFSHLKEERSNGVPLQTHSRTPSNASLTEFKPPKPVGPRLYPALPDDPDQTTGDSCRNPTSIGPAIGFVVQDIADIDHGENRLGASQSQAKPNATPPTKPLRKKTIAPRPPFPPPLPPSATPTTILLPPQPDSTSELDNHESSADRRDSTGDQTTPYPIGLTVHPPNPEEFQSKSPIRMDEYDQLKAPPRRPPRPGGTTPK</sequence>
<name>A0A8E0S193_9TREM</name>
<gene>
    <name evidence="7" type="ORF">FBUS_02214</name>
</gene>
<dbReference type="InterPro" id="IPR047165">
    <property type="entry name" value="RHG17/44/SH3BP1-like"/>
</dbReference>
<evidence type="ECO:0000259" key="6">
    <source>
        <dbReference type="PROSITE" id="PS50238"/>
    </source>
</evidence>
<evidence type="ECO:0000256" key="1">
    <source>
        <dbReference type="ARBA" id="ARBA00022468"/>
    </source>
</evidence>
<proteinExistence type="predicted"/>
<dbReference type="SUPFAM" id="SSF103657">
    <property type="entry name" value="BAR/IMD domain-like"/>
    <property type="match status" value="1"/>
</dbReference>
<dbReference type="GO" id="GO:0035020">
    <property type="term" value="P:regulation of Rac protein signal transduction"/>
    <property type="evidence" value="ECO:0007669"/>
    <property type="project" value="TreeGrafter"/>
</dbReference>
<dbReference type="PROSITE" id="PS50238">
    <property type="entry name" value="RHOGAP"/>
    <property type="match status" value="1"/>
</dbReference>